<keyword evidence="1" id="KW-1133">Transmembrane helix</keyword>
<evidence type="ECO:0000313" key="2">
    <source>
        <dbReference type="EMBL" id="CAD9694435.1"/>
    </source>
</evidence>
<feature type="transmembrane region" description="Helical" evidence="1">
    <location>
        <begin position="63"/>
        <end position="85"/>
    </location>
</feature>
<organism evidence="2">
    <name type="scientific">Mucochytrium quahogii</name>
    <dbReference type="NCBI Taxonomy" id="96639"/>
    <lineage>
        <taxon>Eukaryota</taxon>
        <taxon>Sar</taxon>
        <taxon>Stramenopiles</taxon>
        <taxon>Bigyra</taxon>
        <taxon>Labyrinthulomycetes</taxon>
        <taxon>Thraustochytrida</taxon>
        <taxon>Thraustochytriidae</taxon>
        <taxon>Mucochytrium</taxon>
    </lineage>
</organism>
<name>A0A7S2SAK7_9STRA</name>
<gene>
    <name evidence="2" type="ORF">QSP1433_LOCUS12111</name>
</gene>
<keyword evidence="1" id="KW-0472">Membrane</keyword>
<dbReference type="AlphaFoldDB" id="A0A7S2SAK7"/>
<accession>A0A7S2SAK7</accession>
<keyword evidence="1" id="KW-0812">Transmembrane</keyword>
<feature type="transmembrane region" description="Helical" evidence="1">
    <location>
        <begin position="7"/>
        <end position="25"/>
    </location>
</feature>
<dbReference type="EMBL" id="HBHK01019168">
    <property type="protein sequence ID" value="CAD9694435.1"/>
    <property type="molecule type" value="Transcribed_RNA"/>
</dbReference>
<evidence type="ECO:0000256" key="1">
    <source>
        <dbReference type="SAM" id="Phobius"/>
    </source>
</evidence>
<feature type="transmembrane region" description="Helical" evidence="1">
    <location>
        <begin position="141"/>
        <end position="161"/>
    </location>
</feature>
<feature type="transmembrane region" description="Helical" evidence="1">
    <location>
        <begin position="97"/>
        <end position="121"/>
    </location>
</feature>
<reference evidence="2" key="1">
    <citation type="submission" date="2021-01" db="EMBL/GenBank/DDBJ databases">
        <authorList>
            <person name="Corre E."/>
            <person name="Pelletier E."/>
            <person name="Niang G."/>
            <person name="Scheremetjew M."/>
            <person name="Finn R."/>
            <person name="Kale V."/>
            <person name="Holt S."/>
            <person name="Cochrane G."/>
            <person name="Meng A."/>
            <person name="Brown T."/>
            <person name="Cohen L."/>
        </authorList>
    </citation>
    <scope>NUCLEOTIDE SEQUENCE</scope>
    <source>
        <strain evidence="2">NY070348D</strain>
    </source>
</reference>
<protein>
    <submittedName>
        <fullName evidence="2">Uncharacterized protein</fullName>
    </submittedName>
</protein>
<proteinExistence type="predicted"/>
<sequence length="192" mass="20480">MSPFAEVTAVVMAVVALVCIFIPLVTTACVYSETGCSVAPYELISVVHQANDFPIAGPVVVSLFYYLVALFSAASSVLICIPWTFEKPHRVMYTRLLYTGNTLCAIGACVSAGIVFSGSAYAGLGEEQTPNAESKIPRVSLYSILAQVSIAIVSGCLIVLLRPVMKTTPIQMPTSGIHSSNLNKDLESERIN</sequence>